<dbReference type="InterPro" id="IPR012337">
    <property type="entry name" value="RNaseH-like_sf"/>
</dbReference>
<keyword evidence="6" id="KW-1185">Reference proteome</keyword>
<evidence type="ECO:0000256" key="2">
    <source>
        <dbReference type="SAM" id="MobiDB-lite"/>
    </source>
</evidence>
<dbReference type="InterPro" id="IPR036397">
    <property type="entry name" value="RNaseH_sf"/>
</dbReference>
<dbReference type="RefSeq" id="WP_259828226.1">
    <property type="nucleotide sequence ID" value="NZ_CP143053.1"/>
</dbReference>
<dbReference type="InterPro" id="IPR001584">
    <property type="entry name" value="Integrase_cat-core"/>
</dbReference>
<dbReference type="Gene3D" id="3.30.420.10">
    <property type="entry name" value="Ribonuclease H-like superfamily/Ribonuclease H"/>
    <property type="match status" value="1"/>
</dbReference>
<organism evidence="4 6">
    <name type="scientific">Dietzia cinnamea</name>
    <dbReference type="NCBI Taxonomy" id="321318"/>
    <lineage>
        <taxon>Bacteria</taxon>
        <taxon>Bacillati</taxon>
        <taxon>Actinomycetota</taxon>
        <taxon>Actinomycetes</taxon>
        <taxon>Mycobacteriales</taxon>
        <taxon>Dietziaceae</taxon>
        <taxon>Dietzia</taxon>
    </lineage>
</organism>
<dbReference type="GeneID" id="89530864"/>
<protein>
    <submittedName>
        <fullName evidence="4">IS21 family transposase</fullName>
    </submittedName>
</protein>
<dbReference type="Pfam" id="PF22483">
    <property type="entry name" value="Mu-transpos_C_2"/>
    <property type="match status" value="1"/>
</dbReference>
<name>A0ABV3YGI8_9ACTN</name>
<evidence type="ECO:0000313" key="6">
    <source>
        <dbReference type="Proteomes" id="UP001560293"/>
    </source>
</evidence>
<dbReference type="EMBL" id="JBFTEZ010000002">
    <property type="protein sequence ID" value="MEX6464359.1"/>
    <property type="molecule type" value="Genomic_DNA"/>
</dbReference>
<dbReference type="PROSITE" id="PS50994">
    <property type="entry name" value="INTEGRASE"/>
    <property type="match status" value="1"/>
</dbReference>
<dbReference type="EMBL" id="JBFTEZ010000002">
    <property type="protein sequence ID" value="MEX6464075.1"/>
    <property type="molecule type" value="Genomic_DNA"/>
</dbReference>
<proteinExistence type="inferred from homology"/>
<evidence type="ECO:0000256" key="1">
    <source>
        <dbReference type="ARBA" id="ARBA00009277"/>
    </source>
</evidence>
<evidence type="ECO:0000259" key="3">
    <source>
        <dbReference type="PROSITE" id="PS50994"/>
    </source>
</evidence>
<dbReference type="NCBIfam" id="NF033546">
    <property type="entry name" value="transpos_IS21"/>
    <property type="match status" value="1"/>
</dbReference>
<feature type="region of interest" description="Disordered" evidence="2">
    <location>
        <begin position="493"/>
        <end position="550"/>
    </location>
</feature>
<reference evidence="6" key="1">
    <citation type="submission" date="2024-07" db="EMBL/GenBank/DDBJ databases">
        <title>Pseudomonas strain that inhibits Aeromonas fish pathogens.</title>
        <authorList>
            <person name="Wildschutte H."/>
        </authorList>
    </citation>
    <scope>NUCLEOTIDE SEQUENCE [LARGE SCALE GENOMIC DNA]</scope>
    <source>
        <strain evidence="6">n60</strain>
    </source>
</reference>
<gene>
    <name evidence="4" type="primary">istA</name>
    <name evidence="4" type="ORF">AB6N35_06860</name>
    <name evidence="5" type="ORF">AB6N35_08370</name>
</gene>
<feature type="compositionally biased region" description="Low complexity" evidence="2">
    <location>
        <begin position="493"/>
        <end position="508"/>
    </location>
</feature>
<accession>A0ABV3YGI8</accession>
<feature type="domain" description="Integrase catalytic" evidence="3">
    <location>
        <begin position="133"/>
        <end position="315"/>
    </location>
</feature>
<dbReference type="PANTHER" id="PTHR35004:SF8">
    <property type="entry name" value="TRANSPOSASE RV3428C-RELATED"/>
    <property type="match status" value="1"/>
</dbReference>
<comment type="caution">
    <text evidence="4">The sequence shown here is derived from an EMBL/GenBank/DDBJ whole genome shotgun (WGS) entry which is preliminary data.</text>
</comment>
<feature type="compositionally biased region" description="Basic and acidic residues" evidence="2">
    <location>
        <begin position="509"/>
        <end position="521"/>
    </location>
</feature>
<comment type="similarity">
    <text evidence="1">Belongs to the transposase IS21/IS408/IS1162 family.</text>
</comment>
<dbReference type="InterPro" id="IPR054353">
    <property type="entry name" value="IstA-like_C"/>
</dbReference>
<dbReference type="PANTHER" id="PTHR35004">
    <property type="entry name" value="TRANSPOSASE RV3428C-RELATED"/>
    <property type="match status" value="1"/>
</dbReference>
<evidence type="ECO:0000313" key="5">
    <source>
        <dbReference type="EMBL" id="MEX6464359.1"/>
    </source>
</evidence>
<dbReference type="Proteomes" id="UP001560293">
    <property type="component" value="Unassembled WGS sequence"/>
</dbReference>
<dbReference type="SUPFAM" id="SSF53098">
    <property type="entry name" value="Ribonuclease H-like"/>
    <property type="match status" value="1"/>
</dbReference>
<reference evidence="4" key="2">
    <citation type="submission" date="2024-07" db="EMBL/GenBank/DDBJ databases">
        <authorList>
            <person name="Wildschutte H."/>
        </authorList>
    </citation>
    <scope>NUCLEOTIDE SEQUENCE</scope>
    <source>
        <strain evidence="4">N60</strain>
    </source>
</reference>
<evidence type="ECO:0000313" key="4">
    <source>
        <dbReference type="EMBL" id="MEX6464075.1"/>
    </source>
</evidence>
<sequence length="550" mass="60824">MTDYRLVMSLLLQDRSYRDIEAIAGCSHRTIAKAKKVCHEHGVTATSQVEALSGEEIDALFTDGRKTPSAEFVAFDVAAAVKKRTGKNKLPLRVLWANYLDTDGTPGQRHYSYQRFCQIVGEYVEVNELTMRITHVPGHTMQVDWAGTKMAIFDPVTGTKTTVSVFVASLPYSGMVFACGCLDEKMPSWLDAHLQAFEYFGGAAQVIVPDNASTASNQIARGDRAREVNREYRDFLEYHRTAAVPTRPVRPKDKGNVEAGVKVVTNWVIGRLADRRFASLDDLNEAIAAEVESINDRIPFRGQKTSRRELFTEHEKSELIALPEARWQPVIWKKSKVNRDYHVEIATVKYSVPYTFAGQHVDVKITGPTLTVMAGGEVIASHTVSGMRHSFVTDPDHVPAPHLQTSDLWSRAYFVRQAHKIGPNTVAAISEVLDRQRIEAQGYRSCQNILALARGDNKQLLERACGQLVSETSRRAISYTAVKQQLAALRAQAAARPTTTQPAVAATTDRLEPPPGRRDTTGAHLAGPEQFSLAALTSAPNDSNREAGRD</sequence>